<organism evidence="4 5">
    <name type="scientific">Geobacter hydrogenophilus</name>
    <dbReference type="NCBI Taxonomy" id="40983"/>
    <lineage>
        <taxon>Bacteria</taxon>
        <taxon>Pseudomonadati</taxon>
        <taxon>Thermodesulfobacteriota</taxon>
        <taxon>Desulfuromonadia</taxon>
        <taxon>Geobacterales</taxon>
        <taxon>Geobacteraceae</taxon>
        <taxon>Geobacter</taxon>
    </lineage>
</organism>
<evidence type="ECO:0000259" key="3">
    <source>
        <dbReference type="Pfam" id="PF25390"/>
    </source>
</evidence>
<dbReference type="InterPro" id="IPR051625">
    <property type="entry name" value="Signaling_Regulatory_Domain"/>
</dbReference>
<gene>
    <name evidence="4" type="ORF">GHYDROH2_32080</name>
</gene>
<dbReference type="PROSITE" id="PS50012">
    <property type="entry name" value="RCC1_3"/>
    <property type="match status" value="6"/>
</dbReference>
<protein>
    <recommendedName>
        <fullName evidence="3">RCC1-like domain-containing protein</fullName>
    </recommendedName>
</protein>
<keyword evidence="1" id="KW-0677">Repeat</keyword>
<dbReference type="RefSeq" id="WP_214184548.1">
    <property type="nucleotide sequence ID" value="NZ_BSDS01000002.1"/>
</dbReference>
<keyword evidence="5" id="KW-1185">Reference proteome</keyword>
<evidence type="ECO:0000313" key="4">
    <source>
        <dbReference type="EMBL" id="GLI39707.1"/>
    </source>
</evidence>
<evidence type="ECO:0000256" key="2">
    <source>
        <dbReference type="SAM" id="MobiDB-lite"/>
    </source>
</evidence>
<feature type="domain" description="RCC1-like" evidence="3">
    <location>
        <begin position="204"/>
        <end position="419"/>
    </location>
</feature>
<dbReference type="EMBL" id="BSDS01000002">
    <property type="protein sequence ID" value="GLI39707.1"/>
    <property type="molecule type" value="Genomic_DNA"/>
</dbReference>
<evidence type="ECO:0000256" key="1">
    <source>
        <dbReference type="ARBA" id="ARBA00022737"/>
    </source>
</evidence>
<dbReference type="InterPro" id="IPR058923">
    <property type="entry name" value="RCC1-like_dom"/>
</dbReference>
<dbReference type="PROSITE" id="PS00626">
    <property type="entry name" value="RCC1_2"/>
    <property type="match status" value="2"/>
</dbReference>
<proteinExistence type="predicted"/>
<dbReference type="Pfam" id="PF25390">
    <property type="entry name" value="WD40_RLD"/>
    <property type="match status" value="1"/>
</dbReference>
<sequence>MKRTFRGVTYLIAGLAVGIFQGCGSKSSTTTYPTSTSTYYTHSAAFKAYSTPFGTYSTHNLFAWGNNAFGQLGIDSTSTATSPAAVATPSRFAGFSIGSNHTLAFVPFRNTSSVWAWGYNGYGQLGNGTSGSSNSSSIPRGISGLPNVTAVAAGGYHSLAIANNGSLYSWGSNSNGQLGINKGGDASLPQPVWDLIAGAAPFGNVARIAAGGLHSIALKTDGTVWTWGSNNNGQLGLGDTSDRIAPVQVTNLPPGRVKLIAAGGAFSVAVTGDDRVYVWGYNGFGQLGQNPTPAAPAAAVPFSSNPQLVTISGFSGTIKAVAAGLDHILIMNNQGTIWAWGYNGNGQFGNGVTADINYTPTLIGTFDSTLQIDGLSPILAIGHHSLAFQGRHLKAWGDNGSGQLGNGSSTNSSTPVAVTGF</sequence>
<reference evidence="4" key="1">
    <citation type="submission" date="2022-12" db="EMBL/GenBank/DDBJ databases">
        <title>Reference genome sequencing for broad-spectrum identification of bacterial and archaeal isolates by mass spectrometry.</title>
        <authorList>
            <person name="Sekiguchi Y."/>
            <person name="Tourlousse D.M."/>
        </authorList>
    </citation>
    <scope>NUCLEOTIDE SEQUENCE</scope>
    <source>
        <strain evidence="4">H2</strain>
    </source>
</reference>
<dbReference type="AlphaFoldDB" id="A0A9W6G3J4"/>
<dbReference type="SUPFAM" id="SSF50985">
    <property type="entry name" value="RCC1/BLIP-II"/>
    <property type="match status" value="2"/>
</dbReference>
<dbReference type="InterPro" id="IPR000408">
    <property type="entry name" value="Reg_chr_condens"/>
</dbReference>
<dbReference type="PANTHER" id="PTHR22872">
    <property type="entry name" value="BTK-BINDING PROTEIN-RELATED"/>
    <property type="match status" value="1"/>
</dbReference>
<accession>A0A9W6G3J4</accession>
<dbReference type="PRINTS" id="PR00633">
    <property type="entry name" value="RCCNDNSATION"/>
</dbReference>
<dbReference type="InterPro" id="IPR009091">
    <property type="entry name" value="RCC1/BLIP-II"/>
</dbReference>
<dbReference type="Proteomes" id="UP001144352">
    <property type="component" value="Unassembled WGS sequence"/>
</dbReference>
<feature type="compositionally biased region" description="Polar residues" evidence="2">
    <location>
        <begin position="406"/>
        <end position="421"/>
    </location>
</feature>
<feature type="region of interest" description="Disordered" evidence="2">
    <location>
        <begin position="399"/>
        <end position="421"/>
    </location>
</feature>
<dbReference type="Pfam" id="PF00415">
    <property type="entry name" value="RCC1"/>
    <property type="match status" value="2"/>
</dbReference>
<name>A0A9W6G3J4_9BACT</name>
<evidence type="ECO:0000313" key="5">
    <source>
        <dbReference type="Proteomes" id="UP001144352"/>
    </source>
</evidence>
<dbReference type="PROSITE" id="PS51257">
    <property type="entry name" value="PROKAR_LIPOPROTEIN"/>
    <property type="match status" value="1"/>
</dbReference>
<dbReference type="Gene3D" id="2.130.10.30">
    <property type="entry name" value="Regulator of chromosome condensation 1/beta-lactamase-inhibitor protein II"/>
    <property type="match status" value="2"/>
</dbReference>
<comment type="caution">
    <text evidence="4">The sequence shown here is derived from an EMBL/GenBank/DDBJ whole genome shotgun (WGS) entry which is preliminary data.</text>
</comment>